<comment type="similarity">
    <text evidence="1">Belongs to the DprA/Smf family.</text>
</comment>
<dbReference type="InterPro" id="IPR036388">
    <property type="entry name" value="WH-like_DNA-bd_sf"/>
</dbReference>
<dbReference type="InterPro" id="IPR010994">
    <property type="entry name" value="RuvA_2-like"/>
</dbReference>
<dbReference type="Pfam" id="PF17782">
    <property type="entry name" value="WHD_DprA"/>
    <property type="match status" value="1"/>
</dbReference>
<evidence type="ECO:0000313" key="4">
    <source>
        <dbReference type="EMBL" id="GHF95596.1"/>
    </source>
</evidence>
<proteinExistence type="inferred from homology"/>
<dbReference type="Gene3D" id="3.40.50.450">
    <property type="match status" value="1"/>
</dbReference>
<reference evidence="5" key="1">
    <citation type="journal article" date="2019" name="Int. J. Syst. Evol. Microbiol.">
        <title>The Global Catalogue of Microorganisms (GCM) 10K type strain sequencing project: providing services to taxonomists for standard genome sequencing and annotation.</title>
        <authorList>
            <consortium name="The Broad Institute Genomics Platform"/>
            <consortium name="The Broad Institute Genome Sequencing Center for Infectious Disease"/>
            <person name="Wu L."/>
            <person name="Ma J."/>
        </authorList>
    </citation>
    <scope>NUCLEOTIDE SEQUENCE [LARGE SCALE GENOMIC DNA]</scope>
    <source>
        <strain evidence="5">CGMCC 1.18439</strain>
    </source>
</reference>
<evidence type="ECO:0000259" key="3">
    <source>
        <dbReference type="Pfam" id="PF17782"/>
    </source>
</evidence>
<dbReference type="SUPFAM" id="SSF47781">
    <property type="entry name" value="RuvA domain 2-like"/>
    <property type="match status" value="1"/>
</dbReference>
<keyword evidence="5" id="KW-1185">Reference proteome</keyword>
<comment type="caution">
    <text evidence="4">The sequence shown here is derived from an EMBL/GenBank/DDBJ whole genome shotgun (WGS) entry which is preliminary data.</text>
</comment>
<dbReference type="Proteomes" id="UP000632154">
    <property type="component" value="Unassembled WGS sequence"/>
</dbReference>
<dbReference type="NCBIfam" id="TIGR00732">
    <property type="entry name" value="dprA"/>
    <property type="match status" value="1"/>
</dbReference>
<dbReference type="SUPFAM" id="SSF102405">
    <property type="entry name" value="MCP/YpsA-like"/>
    <property type="match status" value="1"/>
</dbReference>
<dbReference type="GO" id="GO:0003677">
    <property type="term" value="F:DNA binding"/>
    <property type="evidence" value="ECO:0007669"/>
    <property type="project" value="UniProtKB-KW"/>
</dbReference>
<evidence type="ECO:0000313" key="5">
    <source>
        <dbReference type="Proteomes" id="UP000632154"/>
    </source>
</evidence>
<dbReference type="RefSeq" id="WP_189642033.1">
    <property type="nucleotide sequence ID" value="NZ_BNAL01000003.1"/>
</dbReference>
<dbReference type="Gene3D" id="1.10.10.10">
    <property type="entry name" value="Winged helix-like DNA-binding domain superfamily/Winged helix DNA-binding domain"/>
    <property type="match status" value="1"/>
</dbReference>
<dbReference type="EMBL" id="BNAL01000003">
    <property type="protein sequence ID" value="GHF95596.1"/>
    <property type="molecule type" value="Genomic_DNA"/>
</dbReference>
<sequence length="372" mass="38099">MSLFAPVSTTPPAAELLALLTLRLTPGLGPRRIEALRQHFGSALGVLDAPREALRAVPGLDSRSVAALGTAGPREAAEQELEKVAAARAQGKDITLLGRGLPGYPPALEALGDPPAVLWVRGPLPELPPTPPAVGIVGTRSASPHALSLTRQIAADLAGAGLAVVSGLARGVDTAAHSAAVDTGGLSLGVVGHAVDRVYPAENVDLARRLTLVSEYPLGTGPKAHHFPQRNRLIAALSAGVLVVEGELKSGSLITATHALECGRTVFAVPGRAGDLRAAGPHRLLREGAVLTETAADILTELGWAAGVAASGHAAPELPPEQAAVYAALSEPRTLDDLSALTGLSLTDLQTALMMLQLSGLAEDSGGRWLRR</sequence>
<dbReference type="PANTHER" id="PTHR43022">
    <property type="entry name" value="PROTEIN SMF"/>
    <property type="match status" value="1"/>
</dbReference>
<dbReference type="Pfam" id="PF02481">
    <property type="entry name" value="DNA_processg_A"/>
    <property type="match status" value="1"/>
</dbReference>
<gene>
    <name evidence="4" type="ORF">GCM10017783_04370</name>
</gene>
<organism evidence="4 5">
    <name type="scientific">Deinococcus piscis</name>
    <dbReference type="NCBI Taxonomy" id="394230"/>
    <lineage>
        <taxon>Bacteria</taxon>
        <taxon>Thermotogati</taxon>
        <taxon>Deinococcota</taxon>
        <taxon>Deinococci</taxon>
        <taxon>Deinococcales</taxon>
        <taxon>Deinococcaceae</taxon>
        <taxon>Deinococcus</taxon>
    </lineage>
</organism>
<dbReference type="InterPro" id="IPR057666">
    <property type="entry name" value="DrpA_SLOG"/>
</dbReference>
<keyword evidence="4" id="KW-0238">DNA-binding</keyword>
<feature type="domain" description="DprA winged helix" evidence="3">
    <location>
        <begin position="313"/>
        <end position="367"/>
    </location>
</feature>
<protein>
    <submittedName>
        <fullName evidence="4">DNA-binding protein</fullName>
    </submittedName>
</protein>
<feature type="domain" description="Smf/DprA SLOG" evidence="2">
    <location>
        <begin position="102"/>
        <end position="302"/>
    </location>
</feature>
<evidence type="ECO:0000259" key="2">
    <source>
        <dbReference type="Pfam" id="PF02481"/>
    </source>
</evidence>
<dbReference type="PANTHER" id="PTHR43022:SF1">
    <property type="entry name" value="PROTEIN SMF"/>
    <property type="match status" value="1"/>
</dbReference>
<accession>A0ABQ3K199</accession>
<dbReference type="InterPro" id="IPR003488">
    <property type="entry name" value="DprA"/>
</dbReference>
<dbReference type="InterPro" id="IPR041614">
    <property type="entry name" value="DprA_WH"/>
</dbReference>
<name>A0ABQ3K199_9DEIO</name>
<evidence type="ECO:0000256" key="1">
    <source>
        <dbReference type="ARBA" id="ARBA00006525"/>
    </source>
</evidence>